<dbReference type="SUPFAM" id="SSF143422">
    <property type="entry name" value="Transposase IS200-like"/>
    <property type="match status" value="1"/>
</dbReference>
<sequence>MRRPRVKVPPGHAQAYYHCVSRVVGREFLLGETEKEQFVRYMRLYEKLYGLRVISYAVMSNHFHILVEVPQRPDDSELPDDAGLVAHVRSCLGDEAATELEWELSHYRGQGNDKSAEELREKWFSRMWDISRYMKVLKQRFTQWFNGRHNRRGTLWEDRFRSVLVEGKGAAIKTMAAYIDLNPVRAGICQDSKDYRWCSYGEAVAGGKLAQKALQWLQSFRVDSLGGVERSSNSDVTAVSPVVSNKEALERWRCYLFGVPFSERARNEELQKEGLGGKAHVFRARISRERALEVMKEGGRLKQSDYLRCRVRYFSDGAALGTKSFIEEVFQSAREHFSPNRKDGSRPLKGLELVPKPQRIYNLRQLQKNVVS</sequence>
<proteinExistence type="predicted"/>
<dbReference type="PANTHER" id="PTHR34322">
    <property type="entry name" value="TRANSPOSASE, Y1_TNP DOMAIN-CONTAINING"/>
    <property type="match status" value="1"/>
</dbReference>
<evidence type="ECO:0000313" key="2">
    <source>
        <dbReference type="EMBL" id="GHC54631.1"/>
    </source>
</evidence>
<dbReference type="EMBL" id="BMXI01000008">
    <property type="protein sequence ID" value="GHC54631.1"/>
    <property type="molecule type" value="Genomic_DNA"/>
</dbReference>
<dbReference type="Proteomes" id="UP000644507">
    <property type="component" value="Unassembled WGS sequence"/>
</dbReference>
<dbReference type="InterPro" id="IPR036515">
    <property type="entry name" value="Transposase_17_sf"/>
</dbReference>
<accession>A0A918WIH2</accession>
<dbReference type="InterPro" id="IPR002686">
    <property type="entry name" value="Transposase_17"/>
</dbReference>
<reference evidence="2" key="1">
    <citation type="journal article" date="2014" name="Int. J. Syst. Evol. Microbiol.">
        <title>Complete genome sequence of Corynebacterium casei LMG S-19264T (=DSM 44701T), isolated from a smear-ripened cheese.</title>
        <authorList>
            <consortium name="US DOE Joint Genome Institute (JGI-PGF)"/>
            <person name="Walter F."/>
            <person name="Albersmeier A."/>
            <person name="Kalinowski J."/>
            <person name="Ruckert C."/>
        </authorList>
    </citation>
    <scope>NUCLEOTIDE SEQUENCE</scope>
    <source>
        <strain evidence="2">KCTC 12988</strain>
    </source>
</reference>
<dbReference type="PANTHER" id="PTHR34322:SF2">
    <property type="entry name" value="TRANSPOSASE IS200-LIKE DOMAIN-CONTAINING PROTEIN"/>
    <property type="match status" value="1"/>
</dbReference>
<comment type="caution">
    <text evidence="2">The sequence shown here is derived from an EMBL/GenBank/DDBJ whole genome shotgun (WGS) entry which is preliminary data.</text>
</comment>
<gene>
    <name evidence="2" type="ORF">GCM10007100_21360</name>
</gene>
<dbReference type="AlphaFoldDB" id="A0A918WIH2"/>
<name>A0A918WIH2_9BACT</name>
<dbReference type="GO" id="GO:0004803">
    <property type="term" value="F:transposase activity"/>
    <property type="evidence" value="ECO:0007669"/>
    <property type="project" value="InterPro"/>
</dbReference>
<dbReference type="SMART" id="SM01321">
    <property type="entry name" value="Y1_Tnp"/>
    <property type="match status" value="1"/>
</dbReference>
<protein>
    <recommendedName>
        <fullName evidence="1">Transposase IS200-like domain-containing protein</fullName>
    </recommendedName>
</protein>
<reference evidence="2" key="2">
    <citation type="submission" date="2020-09" db="EMBL/GenBank/DDBJ databases">
        <authorList>
            <person name="Sun Q."/>
            <person name="Kim S."/>
        </authorList>
    </citation>
    <scope>NUCLEOTIDE SEQUENCE</scope>
    <source>
        <strain evidence="2">KCTC 12988</strain>
    </source>
</reference>
<feature type="domain" description="Transposase IS200-like" evidence="1">
    <location>
        <begin position="12"/>
        <end position="182"/>
    </location>
</feature>
<dbReference type="GO" id="GO:0003677">
    <property type="term" value="F:DNA binding"/>
    <property type="evidence" value="ECO:0007669"/>
    <property type="project" value="InterPro"/>
</dbReference>
<dbReference type="RefSeq" id="WP_189569940.1">
    <property type="nucleotide sequence ID" value="NZ_BMXI01000008.1"/>
</dbReference>
<organism evidence="2 3">
    <name type="scientific">Roseibacillus persicicus</name>
    <dbReference type="NCBI Taxonomy" id="454148"/>
    <lineage>
        <taxon>Bacteria</taxon>
        <taxon>Pseudomonadati</taxon>
        <taxon>Verrucomicrobiota</taxon>
        <taxon>Verrucomicrobiia</taxon>
        <taxon>Verrucomicrobiales</taxon>
        <taxon>Verrucomicrobiaceae</taxon>
        <taxon>Roseibacillus</taxon>
    </lineage>
</organism>
<dbReference type="Pfam" id="PF01797">
    <property type="entry name" value="Y1_Tnp"/>
    <property type="match status" value="1"/>
</dbReference>
<evidence type="ECO:0000259" key="1">
    <source>
        <dbReference type="SMART" id="SM01321"/>
    </source>
</evidence>
<evidence type="ECO:0000313" key="3">
    <source>
        <dbReference type="Proteomes" id="UP000644507"/>
    </source>
</evidence>
<keyword evidence="3" id="KW-1185">Reference proteome</keyword>
<dbReference type="GO" id="GO:0006313">
    <property type="term" value="P:DNA transposition"/>
    <property type="evidence" value="ECO:0007669"/>
    <property type="project" value="InterPro"/>
</dbReference>
<dbReference type="Gene3D" id="3.30.70.1290">
    <property type="entry name" value="Transposase IS200-like"/>
    <property type="match status" value="1"/>
</dbReference>